<accession>A0A8J3D6X4</accession>
<dbReference type="EMBL" id="BMXF01000005">
    <property type="protein sequence ID" value="GHB83074.1"/>
    <property type="molecule type" value="Genomic_DNA"/>
</dbReference>
<reference evidence="1 2" key="1">
    <citation type="journal article" date="2014" name="Int. J. Syst. Evol. Microbiol.">
        <title>Complete genome sequence of Corynebacterium casei LMG S-19264T (=DSM 44701T), isolated from a smear-ripened cheese.</title>
        <authorList>
            <consortium name="US DOE Joint Genome Institute (JGI-PGF)"/>
            <person name="Walter F."/>
            <person name="Albersmeier A."/>
            <person name="Kalinowski J."/>
            <person name="Ruckert C."/>
        </authorList>
    </citation>
    <scope>NUCLEOTIDE SEQUENCE [LARGE SCALE GENOMIC DNA]</scope>
    <source>
        <strain evidence="1 2">KCTC 12866</strain>
    </source>
</reference>
<evidence type="ECO:0000313" key="1">
    <source>
        <dbReference type="EMBL" id="GHB83074.1"/>
    </source>
</evidence>
<comment type="caution">
    <text evidence="1">The sequence shown here is derived from an EMBL/GenBank/DDBJ whole genome shotgun (WGS) entry which is preliminary data.</text>
</comment>
<evidence type="ECO:0008006" key="3">
    <source>
        <dbReference type="Google" id="ProtNLM"/>
    </source>
</evidence>
<organism evidence="1 2">
    <name type="scientific">Persicitalea jodogahamensis</name>
    <dbReference type="NCBI Taxonomy" id="402147"/>
    <lineage>
        <taxon>Bacteria</taxon>
        <taxon>Pseudomonadati</taxon>
        <taxon>Bacteroidota</taxon>
        <taxon>Cytophagia</taxon>
        <taxon>Cytophagales</taxon>
        <taxon>Spirosomataceae</taxon>
        <taxon>Persicitalea</taxon>
    </lineage>
</organism>
<proteinExistence type="predicted"/>
<name>A0A8J3D6X4_9BACT</name>
<dbReference type="PANTHER" id="PTHR34849:SF3">
    <property type="entry name" value="SSR2962 PROTEIN"/>
    <property type="match status" value="1"/>
</dbReference>
<evidence type="ECO:0000313" key="2">
    <source>
        <dbReference type="Proteomes" id="UP000598271"/>
    </source>
</evidence>
<keyword evidence="2" id="KW-1185">Reference proteome</keyword>
<dbReference type="InterPro" id="IPR007367">
    <property type="entry name" value="DUF433"/>
</dbReference>
<sequence>MQELRLIANRKAAHLKGYILSFFGIFVSPFQKILGMDIRELITIDNDIQGGQTVFKNTRVPIESLFDHLEAGVTLDEFLDDFPSVTKTQAVALLDCASRLLNTKDIDKLYAAVA</sequence>
<dbReference type="PANTHER" id="PTHR34849">
    <property type="entry name" value="SSL5025 PROTEIN"/>
    <property type="match status" value="1"/>
</dbReference>
<dbReference type="AlphaFoldDB" id="A0A8J3D6X4"/>
<dbReference type="Gene3D" id="1.10.10.10">
    <property type="entry name" value="Winged helix-like DNA-binding domain superfamily/Winged helix DNA-binding domain"/>
    <property type="match status" value="1"/>
</dbReference>
<gene>
    <name evidence="1" type="ORF">GCM10007390_42520</name>
</gene>
<dbReference type="SUPFAM" id="SSF46689">
    <property type="entry name" value="Homeodomain-like"/>
    <property type="match status" value="1"/>
</dbReference>
<dbReference type="Proteomes" id="UP000598271">
    <property type="component" value="Unassembled WGS sequence"/>
</dbReference>
<protein>
    <recommendedName>
        <fullName evidence="3">DUF433 domain-containing protein</fullName>
    </recommendedName>
</protein>
<dbReference type="InterPro" id="IPR009057">
    <property type="entry name" value="Homeodomain-like_sf"/>
</dbReference>
<dbReference type="InterPro" id="IPR036388">
    <property type="entry name" value="WH-like_DNA-bd_sf"/>
</dbReference>
<dbReference type="Pfam" id="PF04255">
    <property type="entry name" value="DUF433"/>
    <property type="match status" value="1"/>
</dbReference>
<dbReference type="RefSeq" id="WP_229581270.1">
    <property type="nucleotide sequence ID" value="NZ_BMXF01000005.1"/>
</dbReference>